<name>A0A917XUM8_9ACTN</name>
<gene>
    <name evidence="1" type="ORF">GCM10011579_013870</name>
</gene>
<accession>A0A917XUM8</accession>
<reference evidence="1 2" key="1">
    <citation type="journal article" date="2014" name="Int. J. Syst. Evol. Microbiol.">
        <title>Complete genome sequence of Corynebacterium casei LMG S-19264T (=DSM 44701T), isolated from a smear-ripened cheese.</title>
        <authorList>
            <consortium name="US DOE Joint Genome Institute (JGI-PGF)"/>
            <person name="Walter F."/>
            <person name="Albersmeier A."/>
            <person name="Kalinowski J."/>
            <person name="Ruckert C."/>
        </authorList>
    </citation>
    <scope>NUCLEOTIDE SEQUENCE [LARGE SCALE GENOMIC DNA]</scope>
    <source>
        <strain evidence="1 2">CGMCC 4.7111</strain>
    </source>
</reference>
<comment type="caution">
    <text evidence="1">The sequence shown here is derived from an EMBL/GenBank/DDBJ whole genome shotgun (WGS) entry which is preliminary data.</text>
</comment>
<evidence type="ECO:0000313" key="1">
    <source>
        <dbReference type="EMBL" id="GGN54607.1"/>
    </source>
</evidence>
<keyword evidence="2" id="KW-1185">Reference proteome</keyword>
<protein>
    <submittedName>
        <fullName evidence="1">Uncharacterized protein</fullName>
    </submittedName>
</protein>
<dbReference type="EMBL" id="BMMM01000002">
    <property type="protein sequence ID" value="GGN54607.1"/>
    <property type="molecule type" value="Genomic_DNA"/>
</dbReference>
<dbReference type="AlphaFoldDB" id="A0A917XUM8"/>
<dbReference type="Proteomes" id="UP000600365">
    <property type="component" value="Unassembled WGS sequence"/>
</dbReference>
<organism evidence="1 2">
    <name type="scientific">Streptomyces albiflavescens</name>
    <dbReference type="NCBI Taxonomy" id="1623582"/>
    <lineage>
        <taxon>Bacteria</taxon>
        <taxon>Bacillati</taxon>
        <taxon>Actinomycetota</taxon>
        <taxon>Actinomycetes</taxon>
        <taxon>Kitasatosporales</taxon>
        <taxon>Streptomycetaceae</taxon>
        <taxon>Streptomyces</taxon>
    </lineage>
</organism>
<sequence length="87" mass="8707">MVGCSVLAARCAPGGPAMAAPPGEAESLAFTQQHHALRHGGIVGAAHSPISCRTTPLPARLAAPLRLASQRDTARGGALFAAADAKQ</sequence>
<proteinExistence type="predicted"/>
<evidence type="ECO:0000313" key="2">
    <source>
        <dbReference type="Proteomes" id="UP000600365"/>
    </source>
</evidence>